<sequence length="469" mass="53859">MYSVASWNIRGLNRTPKQREVRQVINENNLNVCAILESHVDIGKLEKVCSKVCSKWEWTSNASYCRKGSRIILGWNDDEVDVMVLTRSSQVIHTQIMLKADRKVLFCSFIYASNSYKTCRELWQNLCMHKLFVNGRAWALLGDFNSSIFIEDTYYGSSKINISMREFNDCVESVEILDVNCTGLHYTWNQKPNGDYGILKKIDRVMANLGFAGDFPGSYAVFQSYRISDHAPAVLKIRKISYDKPKPFKFFNFLSYKPEFLQVVKDQWGTNVNGHNMFRLVKRLQGLKKPLRKLLHAQGNIHERVNRLRHELDEVQKALDINSSSSSLRDEEAAYLNAFTQATLDEERYLKQKAKIEWLRVGDTNSGYFHRSVKAKVSRSRIDCVTGHDNVLYEGKAVPSIFVDHYKVFLGSEAIVANMNGDGLFMNKLHSDKALFMVRQVTNDEIKDAIFNIGNDKAPEPDGFTSVFF</sequence>
<accession>A0ABQ4XIV2</accession>
<dbReference type="Proteomes" id="UP001151760">
    <property type="component" value="Unassembled WGS sequence"/>
</dbReference>
<keyword evidence="1" id="KW-0808">Transferase</keyword>
<gene>
    <name evidence="1" type="ORF">Tco_0679271</name>
</gene>
<comment type="caution">
    <text evidence="1">The sequence shown here is derived from an EMBL/GenBank/DDBJ whole genome shotgun (WGS) entry which is preliminary data.</text>
</comment>
<dbReference type="InterPro" id="IPR036691">
    <property type="entry name" value="Endo/exonu/phosph_ase_sf"/>
</dbReference>
<name>A0ABQ4XIV2_9ASTR</name>
<protein>
    <submittedName>
        <fullName evidence="1">RNA-directed DNA polymerase</fullName>
    </submittedName>
</protein>
<dbReference type="SUPFAM" id="SSF56219">
    <property type="entry name" value="DNase I-like"/>
    <property type="match status" value="1"/>
</dbReference>
<evidence type="ECO:0000313" key="2">
    <source>
        <dbReference type="Proteomes" id="UP001151760"/>
    </source>
</evidence>
<feature type="non-terminal residue" evidence="1">
    <location>
        <position position="469"/>
    </location>
</feature>
<dbReference type="Gene3D" id="3.60.10.10">
    <property type="entry name" value="Endonuclease/exonuclease/phosphatase"/>
    <property type="match status" value="1"/>
</dbReference>
<keyword evidence="1" id="KW-0695">RNA-directed DNA polymerase</keyword>
<dbReference type="GO" id="GO:0003964">
    <property type="term" value="F:RNA-directed DNA polymerase activity"/>
    <property type="evidence" value="ECO:0007669"/>
    <property type="project" value="UniProtKB-KW"/>
</dbReference>
<organism evidence="1 2">
    <name type="scientific">Tanacetum coccineum</name>
    <dbReference type="NCBI Taxonomy" id="301880"/>
    <lineage>
        <taxon>Eukaryota</taxon>
        <taxon>Viridiplantae</taxon>
        <taxon>Streptophyta</taxon>
        <taxon>Embryophyta</taxon>
        <taxon>Tracheophyta</taxon>
        <taxon>Spermatophyta</taxon>
        <taxon>Magnoliopsida</taxon>
        <taxon>eudicotyledons</taxon>
        <taxon>Gunneridae</taxon>
        <taxon>Pentapetalae</taxon>
        <taxon>asterids</taxon>
        <taxon>campanulids</taxon>
        <taxon>Asterales</taxon>
        <taxon>Asteraceae</taxon>
        <taxon>Asteroideae</taxon>
        <taxon>Anthemideae</taxon>
        <taxon>Anthemidinae</taxon>
        <taxon>Tanacetum</taxon>
    </lineage>
</organism>
<reference evidence="1" key="1">
    <citation type="journal article" date="2022" name="Int. J. Mol. Sci.">
        <title>Draft Genome of Tanacetum Coccineum: Genomic Comparison of Closely Related Tanacetum-Family Plants.</title>
        <authorList>
            <person name="Yamashiro T."/>
            <person name="Shiraishi A."/>
            <person name="Nakayama K."/>
            <person name="Satake H."/>
        </authorList>
    </citation>
    <scope>NUCLEOTIDE SEQUENCE</scope>
</reference>
<proteinExistence type="predicted"/>
<dbReference type="EMBL" id="BQNB010009523">
    <property type="protein sequence ID" value="GJS64707.1"/>
    <property type="molecule type" value="Genomic_DNA"/>
</dbReference>
<evidence type="ECO:0000313" key="1">
    <source>
        <dbReference type="EMBL" id="GJS64707.1"/>
    </source>
</evidence>
<keyword evidence="2" id="KW-1185">Reference proteome</keyword>
<dbReference type="PANTHER" id="PTHR33710:SF79">
    <property type="entry name" value="OS06G0205337 PROTEIN"/>
    <property type="match status" value="1"/>
</dbReference>
<reference evidence="1" key="2">
    <citation type="submission" date="2022-01" db="EMBL/GenBank/DDBJ databases">
        <authorList>
            <person name="Yamashiro T."/>
            <person name="Shiraishi A."/>
            <person name="Satake H."/>
            <person name="Nakayama K."/>
        </authorList>
    </citation>
    <scope>NUCLEOTIDE SEQUENCE</scope>
</reference>
<dbReference type="PANTHER" id="PTHR33710">
    <property type="entry name" value="BNAC02G09200D PROTEIN"/>
    <property type="match status" value="1"/>
</dbReference>
<keyword evidence="1" id="KW-0548">Nucleotidyltransferase</keyword>